<accession>A0AAD6ZTV3</accession>
<reference evidence="1" key="1">
    <citation type="submission" date="2023-03" db="EMBL/GenBank/DDBJ databases">
        <title>Massive genome expansion in bonnet fungi (Mycena s.s.) driven by repeated elements and novel gene families across ecological guilds.</title>
        <authorList>
            <consortium name="Lawrence Berkeley National Laboratory"/>
            <person name="Harder C.B."/>
            <person name="Miyauchi S."/>
            <person name="Viragh M."/>
            <person name="Kuo A."/>
            <person name="Thoen E."/>
            <person name="Andreopoulos B."/>
            <person name="Lu D."/>
            <person name="Skrede I."/>
            <person name="Drula E."/>
            <person name="Henrissat B."/>
            <person name="Morin E."/>
            <person name="Kohler A."/>
            <person name="Barry K."/>
            <person name="LaButti K."/>
            <person name="Morin E."/>
            <person name="Salamov A."/>
            <person name="Lipzen A."/>
            <person name="Mereny Z."/>
            <person name="Hegedus B."/>
            <person name="Baldrian P."/>
            <person name="Stursova M."/>
            <person name="Weitz H."/>
            <person name="Taylor A."/>
            <person name="Grigoriev I.V."/>
            <person name="Nagy L.G."/>
            <person name="Martin F."/>
            <person name="Kauserud H."/>
        </authorList>
    </citation>
    <scope>NUCLEOTIDE SEQUENCE</scope>
    <source>
        <strain evidence="1">CBHHK002</strain>
    </source>
</reference>
<keyword evidence="2" id="KW-1185">Reference proteome</keyword>
<dbReference type="EMBL" id="JARIHO010000028">
    <property type="protein sequence ID" value="KAJ7339287.1"/>
    <property type="molecule type" value="Genomic_DNA"/>
</dbReference>
<evidence type="ECO:0000313" key="1">
    <source>
        <dbReference type="EMBL" id="KAJ7339287.1"/>
    </source>
</evidence>
<organism evidence="1 2">
    <name type="scientific">Mycena albidolilacea</name>
    <dbReference type="NCBI Taxonomy" id="1033008"/>
    <lineage>
        <taxon>Eukaryota</taxon>
        <taxon>Fungi</taxon>
        <taxon>Dikarya</taxon>
        <taxon>Basidiomycota</taxon>
        <taxon>Agaricomycotina</taxon>
        <taxon>Agaricomycetes</taxon>
        <taxon>Agaricomycetidae</taxon>
        <taxon>Agaricales</taxon>
        <taxon>Marasmiineae</taxon>
        <taxon>Mycenaceae</taxon>
        <taxon>Mycena</taxon>
    </lineage>
</organism>
<sequence length="251" mass="28075">MSASYRKDRTVCMELYTTPPHFPKEATQAMLVSFVEAFLAIPIIQKNVLKAEIIFQNGLLDEAMEALGLPKAPHSIWIRSETETDDKYEEILRDPETVKLMEEEEELQYSTSASVFFVDVLTKLDIPTTKSCTHVMIAMKSPAHLSPDNFQKKVEALVDRFLALPIAQQKLLKFSMYVPNQNMATHLRALGLQAPEPVVMVMLDTETEEGFIETATDSAVKTIVADAIRDLGIDAHSLIFSADVVSKVKKS</sequence>
<protein>
    <submittedName>
        <fullName evidence="1">Uncharacterized protein</fullName>
    </submittedName>
</protein>
<dbReference type="Proteomes" id="UP001218218">
    <property type="component" value="Unassembled WGS sequence"/>
</dbReference>
<dbReference type="AlphaFoldDB" id="A0AAD6ZTV3"/>
<gene>
    <name evidence="1" type="ORF">DFH08DRAFT_876477</name>
</gene>
<proteinExistence type="predicted"/>
<evidence type="ECO:0000313" key="2">
    <source>
        <dbReference type="Proteomes" id="UP001218218"/>
    </source>
</evidence>
<comment type="caution">
    <text evidence="1">The sequence shown here is derived from an EMBL/GenBank/DDBJ whole genome shotgun (WGS) entry which is preliminary data.</text>
</comment>
<name>A0AAD6ZTV3_9AGAR</name>